<evidence type="ECO:0000256" key="1">
    <source>
        <dbReference type="ARBA" id="ARBA00022741"/>
    </source>
</evidence>
<dbReference type="GO" id="GO:0005524">
    <property type="term" value="F:ATP binding"/>
    <property type="evidence" value="ECO:0007669"/>
    <property type="project" value="UniProtKB-KW"/>
</dbReference>
<dbReference type="SMART" id="SM00421">
    <property type="entry name" value="HTH_LUXR"/>
    <property type="match status" value="1"/>
</dbReference>
<dbReference type="GO" id="GO:0003677">
    <property type="term" value="F:DNA binding"/>
    <property type="evidence" value="ECO:0007669"/>
    <property type="project" value="InterPro"/>
</dbReference>
<dbReference type="EMBL" id="FOYL01000008">
    <property type="protein sequence ID" value="SFR24720.1"/>
    <property type="molecule type" value="Genomic_DNA"/>
</dbReference>
<dbReference type="Gene3D" id="1.10.10.10">
    <property type="entry name" value="Winged helix-like DNA-binding domain superfamily/Winged helix DNA-binding domain"/>
    <property type="match status" value="1"/>
</dbReference>
<feature type="domain" description="HTH luxR-type" evidence="3">
    <location>
        <begin position="824"/>
        <end position="889"/>
    </location>
</feature>
<evidence type="ECO:0000313" key="4">
    <source>
        <dbReference type="EMBL" id="SFR24720.1"/>
    </source>
</evidence>
<organism evidence="4 5">
    <name type="scientific">Lentzea waywayandensis</name>
    <dbReference type="NCBI Taxonomy" id="84724"/>
    <lineage>
        <taxon>Bacteria</taxon>
        <taxon>Bacillati</taxon>
        <taxon>Actinomycetota</taxon>
        <taxon>Actinomycetes</taxon>
        <taxon>Pseudonocardiales</taxon>
        <taxon>Pseudonocardiaceae</taxon>
        <taxon>Lentzea</taxon>
    </lineage>
</organism>
<dbReference type="STRING" id="84724.SAMN04488564_10831"/>
<dbReference type="InterPro" id="IPR027417">
    <property type="entry name" value="P-loop_NTPase"/>
</dbReference>
<dbReference type="AlphaFoldDB" id="A0A1I6F466"/>
<dbReference type="SUPFAM" id="SSF48452">
    <property type="entry name" value="TPR-like"/>
    <property type="match status" value="1"/>
</dbReference>
<keyword evidence="2" id="KW-0067">ATP-binding</keyword>
<keyword evidence="5" id="KW-1185">Reference proteome</keyword>
<dbReference type="Gene3D" id="1.25.40.10">
    <property type="entry name" value="Tetratricopeptide repeat domain"/>
    <property type="match status" value="1"/>
</dbReference>
<dbReference type="SUPFAM" id="SSF46894">
    <property type="entry name" value="C-terminal effector domain of the bipartite response regulators"/>
    <property type="match status" value="1"/>
</dbReference>
<evidence type="ECO:0000256" key="2">
    <source>
        <dbReference type="ARBA" id="ARBA00022840"/>
    </source>
</evidence>
<dbReference type="PRINTS" id="PR00038">
    <property type="entry name" value="HTHLUXR"/>
</dbReference>
<dbReference type="PROSITE" id="PS50043">
    <property type="entry name" value="HTH_LUXR_2"/>
    <property type="match status" value="1"/>
</dbReference>
<protein>
    <submittedName>
        <fullName evidence="4">Regulatory protein, luxR family</fullName>
    </submittedName>
</protein>
<evidence type="ECO:0000313" key="5">
    <source>
        <dbReference type="Proteomes" id="UP000198583"/>
    </source>
</evidence>
<dbReference type="GO" id="GO:0006355">
    <property type="term" value="P:regulation of DNA-templated transcription"/>
    <property type="evidence" value="ECO:0007669"/>
    <property type="project" value="InterPro"/>
</dbReference>
<reference evidence="5" key="1">
    <citation type="submission" date="2016-10" db="EMBL/GenBank/DDBJ databases">
        <authorList>
            <person name="Varghese N."/>
            <person name="Submissions S."/>
        </authorList>
    </citation>
    <scope>NUCLEOTIDE SEQUENCE [LARGE SCALE GENOMIC DNA]</scope>
    <source>
        <strain evidence="5">DSM 44232</strain>
    </source>
</reference>
<keyword evidence="1" id="KW-0547">Nucleotide-binding</keyword>
<dbReference type="GO" id="GO:0004016">
    <property type="term" value="F:adenylate cyclase activity"/>
    <property type="evidence" value="ECO:0007669"/>
    <property type="project" value="TreeGrafter"/>
</dbReference>
<evidence type="ECO:0000259" key="3">
    <source>
        <dbReference type="PROSITE" id="PS50043"/>
    </source>
</evidence>
<dbReference type="Proteomes" id="UP000198583">
    <property type="component" value="Unassembled WGS sequence"/>
</dbReference>
<dbReference type="InterPro" id="IPR016032">
    <property type="entry name" value="Sig_transdc_resp-reg_C-effctor"/>
</dbReference>
<dbReference type="GO" id="GO:0005737">
    <property type="term" value="C:cytoplasm"/>
    <property type="evidence" value="ECO:0007669"/>
    <property type="project" value="TreeGrafter"/>
</dbReference>
<dbReference type="InterPro" id="IPR011990">
    <property type="entry name" value="TPR-like_helical_dom_sf"/>
</dbReference>
<accession>A0A1I6F466</accession>
<dbReference type="PANTHER" id="PTHR16305">
    <property type="entry name" value="TESTICULAR SOLUBLE ADENYLYL CYCLASE"/>
    <property type="match status" value="1"/>
</dbReference>
<sequence>MQRVFSAAAERKEKWVSGNRDGVFRGREGERELLSGVLNAGTGVVLIEGAAGTGKTRLLDEIAAVAAGRGFEVATARDELDQPFLLARLADRRPDGPALVVLDDLHLAEPGTLAALRALLPASIHEKVVWLLARRRGEGADRLFAAAAQRGATRIELRPLADNVVEDLVTDLTGGIPDHDLKALASLAQGNPAALIGLFAALRQDDQVAVTAEHASIRTDRSPRATEALLRDRVSALSGKARHLLQVASVLGPRFEPGDVAEMLASSTAILLPALDEVIGAGVVTSLDDRLAFRHELLWRLVADSVPLPVRRALHREAGEMLLARGDSAVLAARHLLHGAQRGDARSIGGLVAAAKAVLWNAPEAAAELAVRALELTDQASASLVHRTVMAVRALTAAGKLTAAQALAREALSRHVSPEPAAKLRHCVATTTLLGARHAESLEISEALLREPGLAPELVPWVEITRLMALLGHDRRRAEELAEEVVRTHQGSPDDVLATALAVLAAIARDTGRPGAALELAREAARSGTSHDLSAYPQLLFATLLAGLREFAEADDVVRRVRGGPSAVVTREVMTAVVQARILLQAGRIEEASVEARAALTVAEETGHESVVAPALAVLAMVAIHTGDLPAAIEHVERYREQVPADGILFSRAYYQWADVLVTHVGSGLEKALALLTDEYPCLVSSGLFAEEPRAAGWFVRRALEAGDERLAKAVVDRAERLAEEHPGFSAVTAAAVHARGLFDADAKLLELAAQQHRDLWARANAAEDLGVLLTGSPDRAGSVKALESALGLYREIGASRDSARVLGRLRKLGRRRRAAPARPASGWSSLDDTERAIANLVAKGQTNRQISTQLFMSPHTVNFHLRKIFRKLEISSRVELVMRSRDDQ</sequence>
<dbReference type="InterPro" id="IPR000792">
    <property type="entry name" value="Tscrpt_reg_LuxR_C"/>
</dbReference>
<dbReference type="Pfam" id="PF00196">
    <property type="entry name" value="GerE"/>
    <property type="match status" value="1"/>
</dbReference>
<dbReference type="CDD" id="cd06170">
    <property type="entry name" value="LuxR_C_like"/>
    <property type="match status" value="1"/>
</dbReference>
<dbReference type="SUPFAM" id="SSF52540">
    <property type="entry name" value="P-loop containing nucleoside triphosphate hydrolases"/>
    <property type="match status" value="1"/>
</dbReference>
<name>A0A1I6F466_9PSEU</name>
<dbReference type="InterPro" id="IPR036388">
    <property type="entry name" value="WH-like_DNA-bd_sf"/>
</dbReference>
<gene>
    <name evidence="4" type="ORF">SAMN04488564_10831</name>
</gene>
<dbReference type="PANTHER" id="PTHR16305:SF35">
    <property type="entry name" value="TRANSCRIPTIONAL ACTIVATOR DOMAIN"/>
    <property type="match status" value="1"/>
</dbReference>
<proteinExistence type="predicted"/>